<keyword evidence="6 13" id="KW-0812">Transmembrane</keyword>
<evidence type="ECO:0000256" key="3">
    <source>
        <dbReference type="ARBA" id="ARBA00007931"/>
    </source>
</evidence>
<evidence type="ECO:0000256" key="9">
    <source>
        <dbReference type="ARBA" id="ARBA00022833"/>
    </source>
</evidence>
<evidence type="ECO:0000256" key="7">
    <source>
        <dbReference type="ARBA" id="ARBA00022723"/>
    </source>
</evidence>
<keyword evidence="8" id="KW-0378">Hydrolase</keyword>
<evidence type="ECO:0000313" key="16">
    <source>
        <dbReference type="Proteomes" id="UP000179880"/>
    </source>
</evidence>
<feature type="transmembrane region" description="Helical" evidence="13">
    <location>
        <begin position="89"/>
        <end position="115"/>
    </location>
</feature>
<evidence type="ECO:0000256" key="11">
    <source>
        <dbReference type="ARBA" id="ARBA00023049"/>
    </source>
</evidence>
<dbReference type="GO" id="GO:0006508">
    <property type="term" value="P:proteolysis"/>
    <property type="evidence" value="ECO:0007669"/>
    <property type="project" value="UniProtKB-KW"/>
</dbReference>
<feature type="transmembrane region" description="Helical" evidence="13">
    <location>
        <begin position="49"/>
        <end position="69"/>
    </location>
</feature>
<evidence type="ECO:0000256" key="10">
    <source>
        <dbReference type="ARBA" id="ARBA00022989"/>
    </source>
</evidence>
<keyword evidence="7" id="KW-0479">Metal-binding</keyword>
<evidence type="ECO:0000256" key="4">
    <source>
        <dbReference type="ARBA" id="ARBA00022475"/>
    </source>
</evidence>
<sequence length="203" mass="22509">MQLTESIFQVAVLILSVIVHEMAHGYVAERFGDSTARLAGRITLNPIKHLDPFGSVILPIFLIALHSPAVVGWAKPVPYNPANLSHRRWGTLAVASAGVLTNLFLATIFGLVLRFMGADLGQGFQQIAFFIVIINIALAVFNLIPVPPLDGSKILLSFLPRRWFFLEALMERYALWGFIFVVVFLWNPISPIIGIIYKWLVGG</sequence>
<dbReference type="AlphaFoldDB" id="A0A1F6WIK6"/>
<comment type="subcellular location">
    <subcellularLocation>
        <location evidence="2">Cell membrane</location>
        <topology evidence="2">Multi-pass membrane protein</topology>
    </subcellularLocation>
</comment>
<gene>
    <name evidence="15" type="ORF">A3B93_01505</name>
</gene>
<evidence type="ECO:0000256" key="6">
    <source>
        <dbReference type="ARBA" id="ARBA00022692"/>
    </source>
</evidence>
<proteinExistence type="inferred from homology"/>
<feature type="transmembrane region" description="Helical" evidence="13">
    <location>
        <begin position="6"/>
        <end position="28"/>
    </location>
</feature>
<feature type="domain" description="Peptidase M50" evidence="14">
    <location>
        <begin position="122"/>
        <end position="160"/>
    </location>
</feature>
<comment type="caution">
    <text evidence="15">The sequence shown here is derived from an EMBL/GenBank/DDBJ whole genome shotgun (WGS) entry which is preliminary data.</text>
</comment>
<evidence type="ECO:0000313" key="15">
    <source>
        <dbReference type="EMBL" id="OGI81616.1"/>
    </source>
</evidence>
<accession>A0A1F6WIK6</accession>
<keyword evidence="10 13" id="KW-1133">Transmembrane helix</keyword>
<dbReference type="GO" id="GO:0005886">
    <property type="term" value="C:plasma membrane"/>
    <property type="evidence" value="ECO:0007669"/>
    <property type="project" value="UniProtKB-SubCell"/>
</dbReference>
<evidence type="ECO:0000256" key="1">
    <source>
        <dbReference type="ARBA" id="ARBA00001947"/>
    </source>
</evidence>
<evidence type="ECO:0000256" key="5">
    <source>
        <dbReference type="ARBA" id="ARBA00022670"/>
    </source>
</evidence>
<organism evidence="15 16">
    <name type="scientific">Candidatus Nomurabacteria bacterium RIFCSPHIGHO2_02_FULL_42_24</name>
    <dbReference type="NCBI Taxonomy" id="1801757"/>
    <lineage>
        <taxon>Bacteria</taxon>
        <taxon>Candidatus Nomuraibacteriota</taxon>
    </lineage>
</organism>
<protein>
    <recommendedName>
        <fullName evidence="14">Peptidase M50 domain-containing protein</fullName>
    </recommendedName>
</protein>
<comment type="cofactor">
    <cofactor evidence="1">
        <name>Zn(2+)</name>
        <dbReference type="ChEBI" id="CHEBI:29105"/>
    </cofactor>
</comment>
<dbReference type="Proteomes" id="UP000179880">
    <property type="component" value="Unassembled WGS sequence"/>
</dbReference>
<dbReference type="CDD" id="cd06158">
    <property type="entry name" value="S2P-M50_like_1"/>
    <property type="match status" value="1"/>
</dbReference>
<reference evidence="15 16" key="1">
    <citation type="journal article" date="2016" name="Nat. Commun.">
        <title>Thousands of microbial genomes shed light on interconnected biogeochemical processes in an aquifer system.</title>
        <authorList>
            <person name="Anantharaman K."/>
            <person name="Brown C.T."/>
            <person name="Hug L.A."/>
            <person name="Sharon I."/>
            <person name="Castelle C.J."/>
            <person name="Probst A.J."/>
            <person name="Thomas B.C."/>
            <person name="Singh A."/>
            <person name="Wilkins M.J."/>
            <person name="Karaoz U."/>
            <person name="Brodie E.L."/>
            <person name="Williams K.H."/>
            <person name="Hubbard S.S."/>
            <person name="Banfield J.F."/>
        </authorList>
    </citation>
    <scope>NUCLEOTIDE SEQUENCE [LARGE SCALE GENOMIC DNA]</scope>
</reference>
<evidence type="ECO:0000256" key="12">
    <source>
        <dbReference type="ARBA" id="ARBA00023136"/>
    </source>
</evidence>
<feature type="domain" description="Peptidase M50" evidence="14">
    <location>
        <begin position="10"/>
        <end position="115"/>
    </location>
</feature>
<keyword evidence="5" id="KW-0645">Protease</keyword>
<keyword evidence="11" id="KW-0482">Metalloprotease</keyword>
<dbReference type="InterPro" id="IPR008915">
    <property type="entry name" value="Peptidase_M50"/>
</dbReference>
<dbReference type="GO" id="GO:0046872">
    <property type="term" value="F:metal ion binding"/>
    <property type="evidence" value="ECO:0007669"/>
    <property type="project" value="UniProtKB-KW"/>
</dbReference>
<comment type="similarity">
    <text evidence="3">Belongs to the peptidase M50B family.</text>
</comment>
<dbReference type="EMBL" id="MFUH01000023">
    <property type="protein sequence ID" value="OGI81616.1"/>
    <property type="molecule type" value="Genomic_DNA"/>
</dbReference>
<evidence type="ECO:0000259" key="14">
    <source>
        <dbReference type="Pfam" id="PF02163"/>
    </source>
</evidence>
<evidence type="ECO:0000256" key="2">
    <source>
        <dbReference type="ARBA" id="ARBA00004651"/>
    </source>
</evidence>
<keyword evidence="12 13" id="KW-0472">Membrane</keyword>
<keyword evidence="9" id="KW-0862">Zinc</keyword>
<keyword evidence="4" id="KW-1003">Cell membrane</keyword>
<dbReference type="GO" id="GO:0008237">
    <property type="term" value="F:metallopeptidase activity"/>
    <property type="evidence" value="ECO:0007669"/>
    <property type="project" value="UniProtKB-KW"/>
</dbReference>
<dbReference type="PANTHER" id="PTHR35864:SF1">
    <property type="entry name" value="ZINC METALLOPROTEASE YWHC-RELATED"/>
    <property type="match status" value="1"/>
</dbReference>
<feature type="transmembrane region" description="Helical" evidence="13">
    <location>
        <begin position="173"/>
        <end position="197"/>
    </location>
</feature>
<name>A0A1F6WIK6_9BACT</name>
<feature type="transmembrane region" description="Helical" evidence="13">
    <location>
        <begin position="127"/>
        <end position="146"/>
    </location>
</feature>
<dbReference type="InterPro" id="IPR052348">
    <property type="entry name" value="Metallopeptidase_M50B"/>
</dbReference>
<dbReference type="InterPro" id="IPR044537">
    <property type="entry name" value="Rip2-like"/>
</dbReference>
<dbReference type="Pfam" id="PF02163">
    <property type="entry name" value="Peptidase_M50"/>
    <property type="match status" value="2"/>
</dbReference>
<evidence type="ECO:0000256" key="13">
    <source>
        <dbReference type="SAM" id="Phobius"/>
    </source>
</evidence>
<dbReference type="PANTHER" id="PTHR35864">
    <property type="entry name" value="ZINC METALLOPROTEASE MJ0611-RELATED"/>
    <property type="match status" value="1"/>
</dbReference>
<evidence type="ECO:0000256" key="8">
    <source>
        <dbReference type="ARBA" id="ARBA00022801"/>
    </source>
</evidence>